<reference evidence="3" key="1">
    <citation type="submission" date="2016-09" db="EMBL/GenBank/DDBJ databases">
        <authorList>
            <person name="Varghese N."/>
            <person name="Submissions S."/>
        </authorList>
    </citation>
    <scope>NUCLEOTIDE SEQUENCE [LARGE SCALE GENOMIC DNA]</scope>
    <source>
        <strain evidence="3">JS23</strain>
    </source>
</reference>
<dbReference type="RefSeq" id="WP_091906604.1">
    <property type="nucleotide sequence ID" value="NZ_FNLO01000003.1"/>
</dbReference>
<feature type="domain" description="Phosphoribosyltransferase" evidence="1">
    <location>
        <begin position="36"/>
        <end position="143"/>
    </location>
</feature>
<dbReference type="InterPro" id="IPR000836">
    <property type="entry name" value="PRTase_dom"/>
</dbReference>
<keyword evidence="3" id="KW-1185">Reference proteome</keyword>
<dbReference type="STRING" id="1770053.SAMN05216551_103347"/>
<dbReference type="Gene3D" id="3.40.50.2020">
    <property type="match status" value="1"/>
</dbReference>
<evidence type="ECO:0000313" key="3">
    <source>
        <dbReference type="Proteomes" id="UP000243719"/>
    </source>
</evidence>
<dbReference type="AlphaFoldDB" id="A0A1H2PMP3"/>
<gene>
    <name evidence="2" type="ORF">SAMN05216551_103347</name>
</gene>
<keyword evidence="2" id="KW-0808">Transferase</keyword>
<accession>A0A1H2PMP3</accession>
<organism evidence="2 3">
    <name type="scientific">Chitinasiproducens palmae</name>
    <dbReference type="NCBI Taxonomy" id="1770053"/>
    <lineage>
        <taxon>Bacteria</taxon>
        <taxon>Pseudomonadati</taxon>
        <taxon>Pseudomonadota</taxon>
        <taxon>Betaproteobacteria</taxon>
        <taxon>Burkholderiales</taxon>
        <taxon>Burkholderiaceae</taxon>
        <taxon>Chitinasiproducens</taxon>
    </lineage>
</organism>
<dbReference type="EMBL" id="FNLO01000003">
    <property type="protein sequence ID" value="SDV47851.1"/>
    <property type="molecule type" value="Genomic_DNA"/>
</dbReference>
<dbReference type="InterPro" id="IPR050137">
    <property type="entry name" value="PyrR_bifunctional"/>
</dbReference>
<dbReference type="OrthoDB" id="9802227at2"/>
<sequence length="178" mass="19058">MKTDLLDAEALYRTLFDQLRAAYGDALGRPDGVLPVGIVSGGAWLAERIARDVAAPGQAPLFGTVNIALHRDDFAEKGLQASPQPTSLPFAVGEQRLLLLDDVLFTGRTIRAALNELYDYGRPASVDLAVLADRGGRELPIGARFVGAEADVADDEILVLTRADDGRLAFETELRPAS</sequence>
<dbReference type="PANTHER" id="PTHR11608">
    <property type="entry name" value="BIFUNCTIONAL PROTEIN PYRR"/>
    <property type="match status" value="1"/>
</dbReference>
<protein>
    <submittedName>
        <fullName evidence="2">Pyrimidine operon attenuation protein / uracil phosphoribosyltransferase</fullName>
    </submittedName>
</protein>
<dbReference type="Proteomes" id="UP000243719">
    <property type="component" value="Unassembled WGS sequence"/>
</dbReference>
<name>A0A1H2PMP3_9BURK</name>
<dbReference type="NCBIfam" id="NF003545">
    <property type="entry name" value="PRK05205.1-1"/>
    <property type="match status" value="1"/>
</dbReference>
<evidence type="ECO:0000313" key="2">
    <source>
        <dbReference type="EMBL" id="SDV47851.1"/>
    </source>
</evidence>
<keyword evidence="2" id="KW-0328">Glycosyltransferase</keyword>
<evidence type="ECO:0000259" key="1">
    <source>
        <dbReference type="Pfam" id="PF00156"/>
    </source>
</evidence>
<dbReference type="InterPro" id="IPR029057">
    <property type="entry name" value="PRTase-like"/>
</dbReference>
<dbReference type="Pfam" id="PF00156">
    <property type="entry name" value="Pribosyltran"/>
    <property type="match status" value="1"/>
</dbReference>
<dbReference type="GO" id="GO:0016757">
    <property type="term" value="F:glycosyltransferase activity"/>
    <property type="evidence" value="ECO:0007669"/>
    <property type="project" value="UniProtKB-KW"/>
</dbReference>
<dbReference type="CDD" id="cd06223">
    <property type="entry name" value="PRTases_typeI"/>
    <property type="match status" value="1"/>
</dbReference>
<dbReference type="SUPFAM" id="SSF53271">
    <property type="entry name" value="PRTase-like"/>
    <property type="match status" value="1"/>
</dbReference>
<dbReference type="PANTHER" id="PTHR11608:SF0">
    <property type="entry name" value="BIFUNCTIONAL PROTEIN PYRR"/>
    <property type="match status" value="1"/>
</dbReference>
<proteinExistence type="predicted"/>